<reference evidence="2 3" key="1">
    <citation type="journal article" date="2018" name="Biotechnol. Biofuels">
        <title>Integrative visual omics of the white-rot fungus Polyporus brumalis exposes the biotechnological potential of its oxidative enzymes for delignifying raw plant biomass.</title>
        <authorList>
            <person name="Miyauchi S."/>
            <person name="Rancon A."/>
            <person name="Drula E."/>
            <person name="Hage H."/>
            <person name="Chaduli D."/>
            <person name="Favel A."/>
            <person name="Grisel S."/>
            <person name="Henrissat B."/>
            <person name="Herpoel-Gimbert I."/>
            <person name="Ruiz-Duenas F.J."/>
            <person name="Chevret D."/>
            <person name="Hainaut M."/>
            <person name="Lin J."/>
            <person name="Wang M."/>
            <person name="Pangilinan J."/>
            <person name="Lipzen A."/>
            <person name="Lesage-Meessen L."/>
            <person name="Navarro D."/>
            <person name="Riley R."/>
            <person name="Grigoriev I.V."/>
            <person name="Zhou S."/>
            <person name="Raouche S."/>
            <person name="Rosso M.N."/>
        </authorList>
    </citation>
    <scope>NUCLEOTIDE SEQUENCE [LARGE SCALE GENOMIC DNA]</scope>
    <source>
        <strain evidence="2 3">BRFM 1820</strain>
    </source>
</reference>
<evidence type="ECO:0000313" key="3">
    <source>
        <dbReference type="Proteomes" id="UP000256964"/>
    </source>
</evidence>
<dbReference type="Proteomes" id="UP000256964">
    <property type="component" value="Unassembled WGS sequence"/>
</dbReference>
<organism evidence="2 3">
    <name type="scientific">Lentinus brumalis</name>
    <dbReference type="NCBI Taxonomy" id="2498619"/>
    <lineage>
        <taxon>Eukaryota</taxon>
        <taxon>Fungi</taxon>
        <taxon>Dikarya</taxon>
        <taxon>Basidiomycota</taxon>
        <taxon>Agaricomycotina</taxon>
        <taxon>Agaricomycetes</taxon>
        <taxon>Polyporales</taxon>
        <taxon>Polyporaceae</taxon>
        <taxon>Lentinus</taxon>
    </lineage>
</organism>
<keyword evidence="3" id="KW-1185">Reference proteome</keyword>
<dbReference type="AlphaFoldDB" id="A0A371DGI3"/>
<accession>A0A371DGI3</accession>
<sequence>MNDYYLNMSPWPDEPARIALAQRVKRIPGCEHYTPSYVYSYFANTRRRGELQGGRKKITYPLQEAADFVEQELDALLRENPDPSREVAATWAEKLGCGAAPEYVLTYAFLWARHISSQTLSIAPAQLPTPDPSLSPELRSPSSQLLPRAPSETTERPEHDETQAADNAYAEPEQARAEPVLVAALDAGTTVTMTGDECLARALQSTLGRSAGVSAKIPRTFAELSIWIENTGGEAARFIEYLGMGLYSGFGLSLLS</sequence>
<evidence type="ECO:0000256" key="1">
    <source>
        <dbReference type="SAM" id="MobiDB-lite"/>
    </source>
</evidence>
<evidence type="ECO:0000313" key="2">
    <source>
        <dbReference type="EMBL" id="RDX51632.1"/>
    </source>
</evidence>
<feature type="region of interest" description="Disordered" evidence="1">
    <location>
        <begin position="126"/>
        <end position="174"/>
    </location>
</feature>
<dbReference type="OrthoDB" id="2757648at2759"/>
<gene>
    <name evidence="2" type="ORF">OH76DRAFT_1401042</name>
</gene>
<protein>
    <submittedName>
        <fullName evidence="2">Uncharacterized protein</fullName>
    </submittedName>
</protein>
<name>A0A371DGI3_9APHY</name>
<feature type="compositionally biased region" description="Basic and acidic residues" evidence="1">
    <location>
        <begin position="153"/>
        <end position="162"/>
    </location>
</feature>
<feature type="compositionally biased region" description="Low complexity" evidence="1">
    <location>
        <begin position="134"/>
        <end position="151"/>
    </location>
</feature>
<dbReference type="EMBL" id="KZ857393">
    <property type="protein sequence ID" value="RDX51632.1"/>
    <property type="molecule type" value="Genomic_DNA"/>
</dbReference>
<proteinExistence type="predicted"/>